<proteinExistence type="predicted"/>
<sequence length="231" mass="24447">MIERLIGVRLSLTHVSGYKGPPLSPTQFVSVMRKFQTIIRSCTPSPHDIQQTFTVQPPHHRSWEPIPECNTCGVKRGTRRLSSGGACGGCAPSPPHSGRGRGSGKWGRGDPGSYVPSNPFHSPDLDALTFNLGLTPFAPSLLGGAGTSYVPPDPFDNPNTAYVQPPPSTGGILYSSPPLGTIGLSFDAPSPPSTAGSSVPHIPISRHNNLGLDIVLVKRLLDLLHLIGVRV</sequence>
<dbReference type="Proteomes" id="UP001060085">
    <property type="component" value="Linkage Group LG06"/>
</dbReference>
<keyword evidence="2" id="KW-1185">Reference proteome</keyword>
<organism evidence="1 2">
    <name type="scientific">Catharanthus roseus</name>
    <name type="common">Madagascar periwinkle</name>
    <name type="synonym">Vinca rosea</name>
    <dbReference type="NCBI Taxonomy" id="4058"/>
    <lineage>
        <taxon>Eukaryota</taxon>
        <taxon>Viridiplantae</taxon>
        <taxon>Streptophyta</taxon>
        <taxon>Embryophyta</taxon>
        <taxon>Tracheophyta</taxon>
        <taxon>Spermatophyta</taxon>
        <taxon>Magnoliopsida</taxon>
        <taxon>eudicotyledons</taxon>
        <taxon>Gunneridae</taxon>
        <taxon>Pentapetalae</taxon>
        <taxon>asterids</taxon>
        <taxon>lamiids</taxon>
        <taxon>Gentianales</taxon>
        <taxon>Apocynaceae</taxon>
        <taxon>Rauvolfioideae</taxon>
        <taxon>Vinceae</taxon>
        <taxon>Catharanthinae</taxon>
        <taxon>Catharanthus</taxon>
    </lineage>
</organism>
<reference evidence="2" key="1">
    <citation type="journal article" date="2023" name="Nat. Plants">
        <title>Single-cell RNA sequencing provides a high-resolution roadmap for understanding the multicellular compartmentation of specialized metabolism.</title>
        <authorList>
            <person name="Sun S."/>
            <person name="Shen X."/>
            <person name="Li Y."/>
            <person name="Li Y."/>
            <person name="Wang S."/>
            <person name="Li R."/>
            <person name="Zhang H."/>
            <person name="Shen G."/>
            <person name="Guo B."/>
            <person name="Wei J."/>
            <person name="Xu J."/>
            <person name="St-Pierre B."/>
            <person name="Chen S."/>
            <person name="Sun C."/>
        </authorList>
    </citation>
    <scope>NUCLEOTIDE SEQUENCE [LARGE SCALE GENOMIC DNA]</scope>
</reference>
<evidence type="ECO:0000313" key="1">
    <source>
        <dbReference type="EMBL" id="KAI5659001.1"/>
    </source>
</evidence>
<evidence type="ECO:0000313" key="2">
    <source>
        <dbReference type="Proteomes" id="UP001060085"/>
    </source>
</evidence>
<accession>A0ACC0AEJ0</accession>
<comment type="caution">
    <text evidence="1">The sequence shown here is derived from an EMBL/GenBank/DDBJ whole genome shotgun (WGS) entry which is preliminary data.</text>
</comment>
<dbReference type="EMBL" id="CM044706">
    <property type="protein sequence ID" value="KAI5659001.1"/>
    <property type="molecule type" value="Genomic_DNA"/>
</dbReference>
<protein>
    <submittedName>
        <fullName evidence="1">Uncharacterized protein</fullName>
    </submittedName>
</protein>
<gene>
    <name evidence="1" type="ORF">M9H77_27794</name>
</gene>
<name>A0ACC0AEJ0_CATRO</name>